<sequence length="106" mass="11990">MYQGSVAGKAALLAEEKFVQIAGMQEDIDRQRAWEAAAEDCVLARIDHLRIFGGLPRHLPPLTEQQRRDRLKLLMKLWSSGCTCVVDEALFADIINRRRPKRSATA</sequence>
<comment type="caution">
    <text evidence="1">The sequence shown here is derived from an EMBL/GenBank/DDBJ whole genome shotgun (WGS) entry which is preliminary data.</text>
</comment>
<reference evidence="1 2" key="1">
    <citation type="submission" date="2019-07" db="EMBL/GenBank/DDBJ databases">
        <title>Genomic Encyclopedia of Archaeal and Bacterial Type Strains, Phase II (KMG-II): from individual species to whole genera.</title>
        <authorList>
            <person name="Goeker M."/>
        </authorList>
    </citation>
    <scope>NUCLEOTIDE SEQUENCE [LARGE SCALE GENOMIC DNA]</scope>
    <source>
        <strain evidence="1 2">ATCC BAA-252</strain>
    </source>
</reference>
<proteinExistence type="predicted"/>
<dbReference type="EMBL" id="VLLF01000004">
    <property type="protein sequence ID" value="TWI87569.1"/>
    <property type="molecule type" value="Genomic_DNA"/>
</dbReference>
<protein>
    <submittedName>
        <fullName evidence="1">Uncharacterized protein</fullName>
    </submittedName>
</protein>
<gene>
    <name evidence="1" type="ORF">JM93_02135</name>
</gene>
<dbReference type="Proteomes" id="UP000320593">
    <property type="component" value="Unassembled WGS sequence"/>
</dbReference>
<evidence type="ECO:0000313" key="1">
    <source>
        <dbReference type="EMBL" id="TWI87569.1"/>
    </source>
</evidence>
<evidence type="ECO:0000313" key="2">
    <source>
        <dbReference type="Proteomes" id="UP000320593"/>
    </source>
</evidence>
<organism evidence="1 2">
    <name type="scientific">Roseibium hamelinense</name>
    <dbReference type="NCBI Taxonomy" id="150831"/>
    <lineage>
        <taxon>Bacteria</taxon>
        <taxon>Pseudomonadati</taxon>
        <taxon>Pseudomonadota</taxon>
        <taxon>Alphaproteobacteria</taxon>
        <taxon>Hyphomicrobiales</taxon>
        <taxon>Stappiaceae</taxon>
        <taxon>Roseibium</taxon>
    </lineage>
</organism>
<keyword evidence="2" id="KW-1185">Reference proteome</keyword>
<name>A0A562T1L4_9HYPH</name>
<dbReference type="AlphaFoldDB" id="A0A562T1L4"/>
<accession>A0A562T1L4</accession>